<dbReference type="GO" id="GO:0030870">
    <property type="term" value="C:Mre11 complex"/>
    <property type="evidence" value="ECO:0007669"/>
    <property type="project" value="TreeGrafter"/>
</dbReference>
<evidence type="ECO:0000313" key="3">
    <source>
        <dbReference type="Proteomes" id="UP000179807"/>
    </source>
</evidence>
<reference evidence="2" key="1">
    <citation type="submission" date="2016-10" db="EMBL/GenBank/DDBJ databases">
        <authorList>
            <person name="Benchimol M."/>
            <person name="Almeida L.G."/>
            <person name="Vasconcelos A.T."/>
            <person name="Perreira-Neves A."/>
            <person name="Rosa I.A."/>
            <person name="Tasca T."/>
            <person name="Bogo M.R."/>
            <person name="de Souza W."/>
        </authorList>
    </citation>
    <scope>NUCLEOTIDE SEQUENCE [LARGE SCALE GENOMIC DNA]</scope>
    <source>
        <strain evidence="2">K</strain>
    </source>
</reference>
<protein>
    <submittedName>
        <fullName evidence="2">Uncharacterized protein</fullName>
    </submittedName>
</protein>
<keyword evidence="3" id="KW-1185">Reference proteome</keyword>
<comment type="caution">
    <text evidence="2">The sequence shown here is derived from an EMBL/GenBank/DDBJ whole genome shotgun (WGS) entry which is preliminary data.</text>
</comment>
<feature type="coiled-coil region" evidence="1">
    <location>
        <begin position="387"/>
        <end position="621"/>
    </location>
</feature>
<dbReference type="RefSeq" id="XP_068346651.1">
    <property type="nucleotide sequence ID" value="XM_068496194.1"/>
</dbReference>
<sequence>MSELQRLEIQGIRSFVANPTDIDSQSIVFEGPVTLITGENGTGKTTIIESLKYVTMGDISVEMINDPNIWEVDKINAKVSLGFKSMNGNQYNVTRRASSIKTPKRKTGLSIKTGECRIEIQSPDGNIQKIDVNSTESKSQVPMFLGVSPSILENVIFCHQQDSCWPVESDKKELKARFDQIFGSEKYDKATKALKEVLKNLKAKKVEHEKNAAVHNTRQETLLKFEKQADLSRKNIQSSDHEIQNLEVLYFDKESKLQEHDKVKSIVDEINKKIDNQEGQSSSELKFIESIHSKITDLIPPEAVPGALEVINGEITSAHEILEMHTKFYNEKQENYKKTVEKRDTLKKEVDRMSTMLDTAESHRKYFMSKMDDFKNNYSSDDFQGTLSQKMLEQSEAEEELLKLKDQQREKMEQKDIEIREIESSYSTQNGELTALNSNLKSAQNELKKIGSINEEKIQQTKEKLDQIILEKNELSQSGRNNETIASEIKQKEQEQQQKEQEQENLDEKFQELQKVKRSCEEFAKDYNDLKNAENKFAQAEAKKEQFLSEIRLSLEDDSIDADDAERLFKKSLNEATDTLKTIRNQLSDVNNRFSFVSNNLERAKSSFASHSKESNEAKERIDQVITPDDESFAKAYEITQQLLNEENDRLSRLSNSKDVYLNFKNEAARCENGCHSCPLCKRGFSNDDEYNAFVEEQLEKFIQSLPSQIQKCRISKRMLESRMDSLEKIRVDIDTFERNKYIIETNQKEIDNLTKEQDELISSKVSLEQELTIAEEKLAKIQNLKSTVDFLKQALKERESAKKEKTRASAHLNNDLPPLDQVQSEMSKLEQKKTEIYDRLKSLYQEQNQYSKRHSEITSKFTKLNSEYSILTEKLQKKQELDEIISNLHSQIGEKDISVKLLKNKLDDLRRIRKETAKLNDEEFTTKNDRVNKTKQERQRCQDLVNEINKAKAALDEVDSGEMSLKLIENKKLLDSQEEEVKSLAESIEKYRQIVAKDNAKIPSLHEQRNNLNLQNDYYERLKSYHKIQSELNELRTQRNNKLGSLANLDIEELKAEFKELSDKLVMLKTEKRKEEENYRKAINEAKEYESARKELSEATINLKSVELCISDVNRYIKALDETLLDYHAKKMQEVNDTIQQLWENVYYGTDIDSIFIKCEKSTASKSEYEYKVVMRKDNVELDMFGRCSAGQKMLASIIIRLALAETFSVNCGVMALDEPTTNLDVQNMKNLASQLVRLVESRQNSQGKSFQLIVITHSTEFVKLLLQSGSFDHFYQITRGSDGTHHYSQIKKCAETVLLT</sequence>
<dbReference type="GO" id="GO:0003691">
    <property type="term" value="F:double-stranded telomeric DNA binding"/>
    <property type="evidence" value="ECO:0007669"/>
    <property type="project" value="TreeGrafter"/>
</dbReference>
<dbReference type="GO" id="GO:0070192">
    <property type="term" value="P:chromosome organization involved in meiotic cell cycle"/>
    <property type="evidence" value="ECO:0007669"/>
    <property type="project" value="TreeGrafter"/>
</dbReference>
<feature type="coiled-coil region" evidence="1">
    <location>
        <begin position="744"/>
        <end position="847"/>
    </location>
</feature>
<dbReference type="Gene3D" id="3.40.50.300">
    <property type="entry name" value="P-loop containing nucleotide triphosphate hydrolases"/>
    <property type="match status" value="2"/>
</dbReference>
<keyword evidence="1" id="KW-0175">Coiled coil</keyword>
<feature type="coiled-coil region" evidence="1">
    <location>
        <begin position="900"/>
        <end position="995"/>
    </location>
</feature>
<dbReference type="GO" id="GO:0043047">
    <property type="term" value="F:single-stranded telomeric DNA binding"/>
    <property type="evidence" value="ECO:0007669"/>
    <property type="project" value="TreeGrafter"/>
</dbReference>
<dbReference type="SUPFAM" id="SSF52540">
    <property type="entry name" value="P-loop containing nucleoside triphosphate hydrolases"/>
    <property type="match status" value="2"/>
</dbReference>
<dbReference type="VEuPathDB" id="TrichDB:TRFO_11716"/>
<gene>
    <name evidence="2" type="ORF">TRFO_11716</name>
</gene>
<dbReference type="InterPro" id="IPR027417">
    <property type="entry name" value="P-loop_NTPase"/>
</dbReference>
<accession>A0A1J4J2B0</accession>
<dbReference type="Proteomes" id="UP000179807">
    <property type="component" value="Unassembled WGS sequence"/>
</dbReference>
<dbReference type="GO" id="GO:0000722">
    <property type="term" value="P:telomere maintenance via recombination"/>
    <property type="evidence" value="ECO:0007669"/>
    <property type="project" value="TreeGrafter"/>
</dbReference>
<evidence type="ECO:0000313" key="2">
    <source>
        <dbReference type="EMBL" id="OHS93514.1"/>
    </source>
</evidence>
<feature type="coiled-coil region" evidence="1">
    <location>
        <begin position="184"/>
        <end position="218"/>
    </location>
</feature>
<dbReference type="OrthoDB" id="18797at2759"/>
<dbReference type="GO" id="GO:0051880">
    <property type="term" value="F:G-quadruplex DNA binding"/>
    <property type="evidence" value="ECO:0007669"/>
    <property type="project" value="TreeGrafter"/>
</dbReference>
<dbReference type="EMBL" id="MLAK01001393">
    <property type="protein sequence ID" value="OHS93514.1"/>
    <property type="molecule type" value="Genomic_DNA"/>
</dbReference>
<name>A0A1J4J2B0_9EUKA</name>
<dbReference type="GO" id="GO:0000794">
    <property type="term" value="C:condensed nuclear chromosome"/>
    <property type="evidence" value="ECO:0007669"/>
    <property type="project" value="TreeGrafter"/>
</dbReference>
<proteinExistence type="predicted"/>
<organism evidence="2 3">
    <name type="scientific">Tritrichomonas foetus</name>
    <dbReference type="NCBI Taxonomy" id="1144522"/>
    <lineage>
        <taxon>Eukaryota</taxon>
        <taxon>Metamonada</taxon>
        <taxon>Parabasalia</taxon>
        <taxon>Tritrichomonadida</taxon>
        <taxon>Tritrichomonadidae</taxon>
        <taxon>Tritrichomonas</taxon>
    </lineage>
</organism>
<dbReference type="PANTHER" id="PTHR18867:SF12">
    <property type="entry name" value="DNA REPAIR PROTEIN RAD50"/>
    <property type="match status" value="1"/>
</dbReference>
<dbReference type="GO" id="GO:0006302">
    <property type="term" value="P:double-strand break repair"/>
    <property type="evidence" value="ECO:0007669"/>
    <property type="project" value="TreeGrafter"/>
</dbReference>
<feature type="coiled-coil region" evidence="1">
    <location>
        <begin position="1052"/>
        <end position="1100"/>
    </location>
</feature>
<dbReference type="GO" id="GO:0007004">
    <property type="term" value="P:telomere maintenance via telomerase"/>
    <property type="evidence" value="ECO:0007669"/>
    <property type="project" value="TreeGrafter"/>
</dbReference>
<dbReference type="PANTHER" id="PTHR18867">
    <property type="entry name" value="RAD50"/>
    <property type="match status" value="1"/>
</dbReference>
<dbReference type="GeneID" id="94830898"/>
<evidence type="ECO:0000256" key="1">
    <source>
        <dbReference type="SAM" id="Coils"/>
    </source>
</evidence>